<dbReference type="Proteomes" id="UP001161422">
    <property type="component" value="Unassembled WGS sequence"/>
</dbReference>
<name>A0AA37W0Z7_9GAMM</name>
<gene>
    <name evidence="3" type="ORF">GCM10007895_16790</name>
</gene>
<dbReference type="SUPFAM" id="SSF52499">
    <property type="entry name" value="Isochorismatase-like hydrolases"/>
    <property type="match status" value="1"/>
</dbReference>
<evidence type="ECO:0000313" key="3">
    <source>
        <dbReference type="EMBL" id="GLP96373.1"/>
    </source>
</evidence>
<organism evidence="3 4">
    <name type="scientific">Paraferrimonas sedimenticola</name>
    <dbReference type="NCBI Taxonomy" id="375674"/>
    <lineage>
        <taxon>Bacteria</taxon>
        <taxon>Pseudomonadati</taxon>
        <taxon>Pseudomonadota</taxon>
        <taxon>Gammaproteobacteria</taxon>
        <taxon>Alteromonadales</taxon>
        <taxon>Ferrimonadaceae</taxon>
        <taxon>Paraferrimonas</taxon>
    </lineage>
</organism>
<protein>
    <submittedName>
        <fullName evidence="3">N-carbamoylsarcosine amidase</fullName>
    </submittedName>
</protein>
<proteinExistence type="predicted"/>
<keyword evidence="4" id="KW-1185">Reference proteome</keyword>
<dbReference type="GO" id="GO:0016787">
    <property type="term" value="F:hydrolase activity"/>
    <property type="evidence" value="ECO:0007669"/>
    <property type="project" value="UniProtKB-KW"/>
</dbReference>
<dbReference type="PANTHER" id="PTHR43540:SF1">
    <property type="entry name" value="ISOCHORISMATASE HYDROLASE"/>
    <property type="match status" value="1"/>
</dbReference>
<comment type="caution">
    <text evidence="3">The sequence shown here is derived from an EMBL/GenBank/DDBJ whole genome shotgun (WGS) entry which is preliminary data.</text>
</comment>
<dbReference type="PANTHER" id="PTHR43540">
    <property type="entry name" value="PEROXYUREIDOACRYLATE/UREIDOACRYLATE AMIDOHYDROLASE-RELATED"/>
    <property type="match status" value="1"/>
</dbReference>
<dbReference type="Gene3D" id="3.40.50.850">
    <property type="entry name" value="Isochorismatase-like"/>
    <property type="match status" value="1"/>
</dbReference>
<dbReference type="Pfam" id="PF00857">
    <property type="entry name" value="Isochorismatase"/>
    <property type="match status" value="1"/>
</dbReference>
<dbReference type="InterPro" id="IPR036380">
    <property type="entry name" value="Isochorismatase-like_sf"/>
</dbReference>
<evidence type="ECO:0000259" key="2">
    <source>
        <dbReference type="Pfam" id="PF00857"/>
    </source>
</evidence>
<keyword evidence="1" id="KW-0378">Hydrolase</keyword>
<reference evidence="3" key="1">
    <citation type="journal article" date="2014" name="Int. J. Syst. Evol. Microbiol.">
        <title>Complete genome sequence of Corynebacterium casei LMG S-19264T (=DSM 44701T), isolated from a smear-ripened cheese.</title>
        <authorList>
            <consortium name="US DOE Joint Genome Institute (JGI-PGF)"/>
            <person name="Walter F."/>
            <person name="Albersmeier A."/>
            <person name="Kalinowski J."/>
            <person name="Ruckert C."/>
        </authorList>
    </citation>
    <scope>NUCLEOTIDE SEQUENCE</scope>
    <source>
        <strain evidence="3">NBRC 101628</strain>
    </source>
</reference>
<dbReference type="InterPro" id="IPR050272">
    <property type="entry name" value="Isochorismatase-like_hydrls"/>
</dbReference>
<dbReference type="EMBL" id="BSNC01000004">
    <property type="protein sequence ID" value="GLP96373.1"/>
    <property type="molecule type" value="Genomic_DNA"/>
</dbReference>
<dbReference type="AlphaFoldDB" id="A0AA37W0Z7"/>
<evidence type="ECO:0000256" key="1">
    <source>
        <dbReference type="ARBA" id="ARBA00022801"/>
    </source>
</evidence>
<accession>A0AA37W0Z7</accession>
<dbReference type="InterPro" id="IPR000868">
    <property type="entry name" value="Isochorismatase-like_dom"/>
</dbReference>
<dbReference type="RefSeq" id="WP_095505192.1">
    <property type="nucleotide sequence ID" value="NZ_BSNC01000004.1"/>
</dbReference>
<evidence type="ECO:0000313" key="4">
    <source>
        <dbReference type="Proteomes" id="UP001161422"/>
    </source>
</evidence>
<sequence length="197" mass="21742">MDLERISQPMGNKPALVLVDMINGFTDGSCPLGTDCPEVVEANRQLLEFFRSRNLPVYFTTVVHRTPDQAVVFRARMPDLAVLTPESHWVQVDPRLAMQPGEVLIEKCWASSFFKTDLAEQLNEAGVDSLVVTGLTTSGCVRATVVDALQSDFVTFVAEDACGDRNPDAHKANLFDMHAKYADVMPSEQIIKLITKG</sequence>
<reference evidence="3" key="2">
    <citation type="submission" date="2023-01" db="EMBL/GenBank/DDBJ databases">
        <title>Draft genome sequence of Paraferrimonas sedimenticola strain NBRC 101628.</title>
        <authorList>
            <person name="Sun Q."/>
            <person name="Mori K."/>
        </authorList>
    </citation>
    <scope>NUCLEOTIDE SEQUENCE</scope>
    <source>
        <strain evidence="3">NBRC 101628</strain>
    </source>
</reference>
<feature type="domain" description="Isochorismatase-like" evidence="2">
    <location>
        <begin position="15"/>
        <end position="189"/>
    </location>
</feature>